<dbReference type="PANTHER" id="PTHR37296">
    <property type="entry name" value="CONSERVED VIRULENCE FACTOR B"/>
    <property type="match status" value="1"/>
</dbReference>
<comment type="caution">
    <text evidence="3">The sequence shown here is derived from an EMBL/GenBank/DDBJ whole genome shotgun (WGS) entry which is preliminary data.</text>
</comment>
<dbReference type="Pfam" id="PF21543">
    <property type="entry name" value="CvfB_2nd"/>
    <property type="match status" value="1"/>
</dbReference>
<dbReference type="AlphaFoldDB" id="A0A9C7GBD0"/>
<protein>
    <submittedName>
        <fullName evidence="3">Conserved virulence factor B</fullName>
    </submittedName>
</protein>
<evidence type="ECO:0000313" key="4">
    <source>
        <dbReference type="Proteomes" id="UP000789845"/>
    </source>
</evidence>
<dbReference type="EMBL" id="CAKJTG010000017">
    <property type="protein sequence ID" value="CAG9609208.1"/>
    <property type="molecule type" value="Genomic_DNA"/>
</dbReference>
<dbReference type="Pfam" id="PF13509">
    <property type="entry name" value="S1_2"/>
    <property type="match status" value="1"/>
</dbReference>
<proteinExistence type="inferred from homology"/>
<dbReference type="Gene3D" id="2.40.50.140">
    <property type="entry name" value="Nucleic acid-binding proteins"/>
    <property type="match status" value="2"/>
</dbReference>
<dbReference type="InterPro" id="IPR003029">
    <property type="entry name" value="S1_domain"/>
</dbReference>
<dbReference type="Pfam" id="PF21191">
    <property type="entry name" value="CvfB_1st"/>
    <property type="match status" value="1"/>
</dbReference>
<dbReference type="InterPro" id="IPR039566">
    <property type="entry name" value="CvfB_S1_st"/>
</dbReference>
<dbReference type="GO" id="GO:0003676">
    <property type="term" value="F:nucleic acid binding"/>
    <property type="evidence" value="ECO:0007669"/>
    <property type="project" value="InterPro"/>
</dbReference>
<dbReference type="PIRSF" id="PIRSF012524">
    <property type="entry name" value="YitL_S1"/>
    <property type="match status" value="1"/>
</dbReference>
<evidence type="ECO:0000256" key="1">
    <source>
        <dbReference type="PIRNR" id="PIRNR012524"/>
    </source>
</evidence>
<comment type="similarity">
    <text evidence="1">Belongs to the CvfB family.</text>
</comment>
<feature type="domain" description="S1 motif" evidence="2">
    <location>
        <begin position="156"/>
        <end position="216"/>
    </location>
</feature>
<dbReference type="PANTHER" id="PTHR37296:SF1">
    <property type="entry name" value="CONSERVED VIRULENCE FACTOR B"/>
    <property type="match status" value="1"/>
</dbReference>
<evidence type="ECO:0000313" key="3">
    <source>
        <dbReference type="EMBL" id="CAG9609208.1"/>
    </source>
</evidence>
<dbReference type="SMART" id="SM00316">
    <property type="entry name" value="S1"/>
    <property type="match status" value="2"/>
</dbReference>
<dbReference type="InterPro" id="IPR048588">
    <property type="entry name" value="CvfB_S1_2nd"/>
</dbReference>
<dbReference type="Proteomes" id="UP000789845">
    <property type="component" value="Unassembled WGS sequence"/>
</dbReference>
<accession>A0A9C7GBD0</accession>
<dbReference type="InterPro" id="IPR012340">
    <property type="entry name" value="NA-bd_OB-fold"/>
</dbReference>
<keyword evidence="4" id="KW-1185">Reference proteome</keyword>
<dbReference type="InterPro" id="IPR036388">
    <property type="entry name" value="WH-like_DNA-bd_sf"/>
</dbReference>
<dbReference type="InterPro" id="IPR040764">
    <property type="entry name" value="CvfB_WH"/>
</dbReference>
<sequence length="292" mass="33240">MSYILESLGAIVTLTVARTTEFGYFLSDGEEDVLLHKNEADKEYELDEEVEVFIYNDSSGRMAATTKMPHITEGEYGWVKVVDMNPDLGVFLDIGISKDLLLGKDDLPVVRDVWPQAGDMVYSTLRVNRNGRLYAKIASEQIISEISIQATEKELNKNIQGFVYRTAKVGTWMITAEGYRGFIHESQRKEEPRLGQRIEGRIVDVKDDGTVNISLLPRKHEAQGSDADVIMEYLISRNGAMPYWDKSMPEDIEDRFKMSKGAFKRALGKLMKDGKVYQDKGWTYLKQEEEQA</sequence>
<dbReference type="InterPro" id="IPR048587">
    <property type="entry name" value="CvfB_S1_3rd"/>
</dbReference>
<dbReference type="Gene3D" id="1.10.10.10">
    <property type="entry name" value="Winged helix-like DNA-binding domain superfamily/Winged helix DNA-binding domain"/>
    <property type="match status" value="1"/>
</dbReference>
<organism evidence="3 4">
    <name type="scientific">Pseudoneobacillus rhizosphaerae</name>
    <dbReference type="NCBI Taxonomy" id="2880968"/>
    <lineage>
        <taxon>Bacteria</taxon>
        <taxon>Bacillati</taxon>
        <taxon>Bacillota</taxon>
        <taxon>Bacilli</taxon>
        <taxon>Bacillales</taxon>
        <taxon>Bacillaceae</taxon>
        <taxon>Pseudoneobacillus</taxon>
    </lineage>
</organism>
<dbReference type="InterPro" id="IPR014464">
    <property type="entry name" value="CvfB_fam"/>
</dbReference>
<name>A0A9C7GBD0_9BACI</name>
<dbReference type="PROSITE" id="PS50126">
    <property type="entry name" value="S1"/>
    <property type="match status" value="1"/>
</dbReference>
<reference evidence="3" key="1">
    <citation type="submission" date="2021-10" db="EMBL/GenBank/DDBJ databases">
        <authorList>
            <person name="Criscuolo A."/>
        </authorList>
    </citation>
    <scope>NUCLEOTIDE SEQUENCE</scope>
    <source>
        <strain evidence="3">CIP111885</strain>
    </source>
</reference>
<gene>
    <name evidence="3" type="primary">cvfB</name>
    <name evidence="3" type="ORF">NEOCIP111885_02950</name>
</gene>
<dbReference type="Pfam" id="PF17783">
    <property type="entry name" value="WHD_CvfB"/>
    <property type="match status" value="1"/>
</dbReference>
<evidence type="ECO:0000259" key="2">
    <source>
        <dbReference type="PROSITE" id="PS50126"/>
    </source>
</evidence>